<organism evidence="18 19">
    <name type="scientific">Dendryphion nanum</name>
    <dbReference type="NCBI Taxonomy" id="256645"/>
    <lineage>
        <taxon>Eukaryota</taxon>
        <taxon>Fungi</taxon>
        <taxon>Dikarya</taxon>
        <taxon>Ascomycota</taxon>
        <taxon>Pezizomycotina</taxon>
        <taxon>Dothideomycetes</taxon>
        <taxon>Pleosporomycetidae</taxon>
        <taxon>Pleosporales</taxon>
        <taxon>Torulaceae</taxon>
        <taxon>Dendryphion</taxon>
    </lineage>
</organism>
<dbReference type="AlphaFoldDB" id="A0A9P9IYW4"/>
<evidence type="ECO:0000256" key="11">
    <source>
        <dbReference type="ARBA" id="ARBA00023277"/>
    </source>
</evidence>
<dbReference type="Pfam" id="PF03443">
    <property type="entry name" value="AA9"/>
    <property type="match status" value="1"/>
</dbReference>
<evidence type="ECO:0000256" key="7">
    <source>
        <dbReference type="ARBA" id="ARBA00023002"/>
    </source>
</evidence>
<evidence type="ECO:0000256" key="16">
    <source>
        <dbReference type="SAM" id="SignalP"/>
    </source>
</evidence>
<dbReference type="PANTHER" id="PTHR33353">
    <property type="entry name" value="PUTATIVE (AFU_ORTHOLOGUE AFUA_1G12560)-RELATED"/>
    <property type="match status" value="1"/>
</dbReference>
<evidence type="ECO:0000313" key="18">
    <source>
        <dbReference type="EMBL" id="KAH7135514.1"/>
    </source>
</evidence>
<evidence type="ECO:0000256" key="1">
    <source>
        <dbReference type="ARBA" id="ARBA00001973"/>
    </source>
</evidence>
<dbReference type="GO" id="GO:0030245">
    <property type="term" value="P:cellulose catabolic process"/>
    <property type="evidence" value="ECO:0007669"/>
    <property type="project" value="UniProtKB-KW"/>
</dbReference>
<keyword evidence="8" id="KW-0186">Copper</keyword>
<evidence type="ECO:0000256" key="15">
    <source>
        <dbReference type="ARBA" id="ARBA00047174"/>
    </source>
</evidence>
<evidence type="ECO:0000256" key="6">
    <source>
        <dbReference type="ARBA" id="ARBA00023001"/>
    </source>
</evidence>
<keyword evidence="19" id="KW-1185">Reference proteome</keyword>
<keyword evidence="18" id="KW-0378">Hydrolase</keyword>
<feature type="chain" id="PRO_5040352524" description="lytic cellulose monooxygenase (C4-dehydrogenating)" evidence="16">
    <location>
        <begin position="20"/>
        <end position="330"/>
    </location>
</feature>
<comment type="catalytic activity">
    <reaction evidence="14">
        <text>[(1-&gt;4)-beta-D-glucosyl]n+m + reduced acceptor + O2 = 4-dehydro-beta-D-glucosyl-[(1-&gt;4)-beta-D-glucosyl]n-1 + [(1-&gt;4)-beta-D-glucosyl]m + acceptor + H2O.</text>
        <dbReference type="EC" id="1.14.99.56"/>
    </reaction>
</comment>
<dbReference type="GO" id="GO:0016787">
    <property type="term" value="F:hydrolase activity"/>
    <property type="evidence" value="ECO:0007669"/>
    <property type="project" value="UniProtKB-KW"/>
</dbReference>
<reference evidence="18" key="1">
    <citation type="journal article" date="2021" name="Nat. Commun.">
        <title>Genetic determinants of endophytism in the Arabidopsis root mycobiome.</title>
        <authorList>
            <person name="Mesny F."/>
            <person name="Miyauchi S."/>
            <person name="Thiergart T."/>
            <person name="Pickel B."/>
            <person name="Atanasova L."/>
            <person name="Karlsson M."/>
            <person name="Huettel B."/>
            <person name="Barry K.W."/>
            <person name="Haridas S."/>
            <person name="Chen C."/>
            <person name="Bauer D."/>
            <person name="Andreopoulos W."/>
            <person name="Pangilinan J."/>
            <person name="LaButti K."/>
            <person name="Riley R."/>
            <person name="Lipzen A."/>
            <person name="Clum A."/>
            <person name="Drula E."/>
            <person name="Henrissat B."/>
            <person name="Kohler A."/>
            <person name="Grigoriev I.V."/>
            <person name="Martin F.M."/>
            <person name="Hacquard S."/>
        </authorList>
    </citation>
    <scope>NUCLEOTIDE SEQUENCE</scope>
    <source>
        <strain evidence="18">MPI-CAGE-CH-0243</strain>
    </source>
</reference>
<evidence type="ECO:0000256" key="14">
    <source>
        <dbReference type="ARBA" id="ARBA00045077"/>
    </source>
</evidence>
<dbReference type="PANTHER" id="PTHR33353:SF10">
    <property type="entry name" value="ENDO-BETA-1,4-GLUCANASE D"/>
    <property type="match status" value="1"/>
</dbReference>
<evidence type="ECO:0000256" key="2">
    <source>
        <dbReference type="ARBA" id="ARBA00004613"/>
    </source>
</evidence>
<comment type="subcellular location">
    <subcellularLocation>
        <location evidence="2">Secreted</location>
    </subcellularLocation>
</comment>
<keyword evidence="10" id="KW-1015">Disulfide bond</keyword>
<dbReference type="EMBL" id="JAGMWT010000002">
    <property type="protein sequence ID" value="KAH7135514.1"/>
    <property type="molecule type" value="Genomic_DNA"/>
</dbReference>
<dbReference type="OrthoDB" id="3496539at2759"/>
<dbReference type="InterPro" id="IPR005103">
    <property type="entry name" value="AA9_LPMO"/>
</dbReference>
<evidence type="ECO:0000256" key="12">
    <source>
        <dbReference type="ARBA" id="ARBA00023326"/>
    </source>
</evidence>
<keyword evidence="4" id="KW-0479">Metal-binding</keyword>
<gene>
    <name evidence="18" type="ORF">B0J11DRAFT_596623</name>
</gene>
<dbReference type="EC" id="1.14.99.56" evidence="15"/>
<dbReference type="GO" id="GO:0005576">
    <property type="term" value="C:extracellular region"/>
    <property type="evidence" value="ECO:0007669"/>
    <property type="project" value="UniProtKB-SubCell"/>
</dbReference>
<keyword evidence="5 16" id="KW-0732">Signal</keyword>
<keyword evidence="6" id="KW-0136">Cellulose degradation</keyword>
<evidence type="ECO:0000256" key="10">
    <source>
        <dbReference type="ARBA" id="ARBA00023157"/>
    </source>
</evidence>
<protein>
    <recommendedName>
        <fullName evidence="15">lytic cellulose monooxygenase (C4-dehydrogenating)</fullName>
        <ecNumber evidence="15">1.14.99.56</ecNumber>
    </recommendedName>
</protein>
<feature type="signal peptide" evidence="16">
    <location>
        <begin position="1"/>
        <end position="19"/>
    </location>
</feature>
<evidence type="ECO:0000259" key="17">
    <source>
        <dbReference type="Pfam" id="PF03443"/>
    </source>
</evidence>
<evidence type="ECO:0000256" key="8">
    <source>
        <dbReference type="ARBA" id="ARBA00023008"/>
    </source>
</evidence>
<evidence type="ECO:0000256" key="13">
    <source>
        <dbReference type="ARBA" id="ARBA00044502"/>
    </source>
</evidence>
<evidence type="ECO:0000256" key="5">
    <source>
        <dbReference type="ARBA" id="ARBA00022729"/>
    </source>
</evidence>
<dbReference type="GO" id="GO:0046872">
    <property type="term" value="F:metal ion binding"/>
    <property type="evidence" value="ECO:0007669"/>
    <property type="project" value="UniProtKB-KW"/>
</dbReference>
<dbReference type="InterPro" id="IPR049892">
    <property type="entry name" value="AA9"/>
</dbReference>
<evidence type="ECO:0000256" key="9">
    <source>
        <dbReference type="ARBA" id="ARBA00023033"/>
    </source>
</evidence>
<comment type="caution">
    <text evidence="18">The sequence shown here is derived from an EMBL/GenBank/DDBJ whole genome shotgun (WGS) entry which is preliminary data.</text>
</comment>
<evidence type="ECO:0000313" key="19">
    <source>
        <dbReference type="Proteomes" id="UP000700596"/>
    </source>
</evidence>
<evidence type="ECO:0000256" key="4">
    <source>
        <dbReference type="ARBA" id="ARBA00022723"/>
    </source>
</evidence>
<dbReference type="Proteomes" id="UP000700596">
    <property type="component" value="Unassembled WGS sequence"/>
</dbReference>
<sequence>MIPLPLLTTLAVTVSIVQAHQSFVRLALNNVWQEPFRFIRYLSPLLSVISANIVFSRNRTAPFEELSTPDTNYNVRNWTWPTYASDIPNSVRCARDNMAHAHDTDILRVKAGDSIEFVAVGLEPLEYNISLGLVRWDGCAEGRGACGDLEGGSFPRFIHTGPVVMHLSQVPPGQDVRTYDGSGEWVKIHTSGLVVRKDPDRYVWLANNGDGEPARFITKIPKQTPAGQYLLRVDQIWPGYYWKEGNTIVRGSEGQLYPSCAQIEVESEVVGGKLPKGIKIPEDFSPASPGMQTNRDEQLGNFTGSDYVYPGGLLWDGETFIHEKLPLLTN</sequence>
<name>A0A9P9IYW4_9PLEO</name>
<comment type="similarity">
    <text evidence="13">Belongs to the polysaccharide monooxygenase AA9 family.</text>
</comment>
<accession>A0A9P9IYW4</accession>
<feature type="domain" description="Auxiliary Activity family 9 catalytic" evidence="17">
    <location>
        <begin position="89"/>
        <end position="295"/>
    </location>
</feature>
<keyword evidence="11" id="KW-0119">Carbohydrate metabolism</keyword>
<comment type="cofactor">
    <cofactor evidence="1">
        <name>Cu(2+)</name>
        <dbReference type="ChEBI" id="CHEBI:29036"/>
    </cofactor>
</comment>
<keyword evidence="12" id="KW-0624">Polysaccharide degradation</keyword>
<proteinExistence type="inferred from homology"/>
<evidence type="ECO:0000256" key="3">
    <source>
        <dbReference type="ARBA" id="ARBA00022525"/>
    </source>
</evidence>
<keyword evidence="7" id="KW-0560">Oxidoreductase</keyword>
<feature type="non-terminal residue" evidence="18">
    <location>
        <position position="1"/>
    </location>
</feature>
<keyword evidence="3" id="KW-0964">Secreted</keyword>
<dbReference type="GO" id="GO:0004497">
    <property type="term" value="F:monooxygenase activity"/>
    <property type="evidence" value="ECO:0007669"/>
    <property type="project" value="UniProtKB-KW"/>
</dbReference>
<dbReference type="Gene3D" id="2.70.50.70">
    <property type="match status" value="1"/>
</dbReference>
<keyword evidence="9" id="KW-0503">Monooxygenase</keyword>